<dbReference type="Gene3D" id="1.50.10.20">
    <property type="match status" value="2"/>
</dbReference>
<feature type="domain" description="Squalene cyclase C-terminal" evidence="6">
    <location>
        <begin position="393"/>
        <end position="724"/>
    </location>
</feature>
<name>A0A9P7ZCW3_9HYPO</name>
<dbReference type="SFLD" id="SFLDG01016">
    <property type="entry name" value="Prenyltransferase_Like_2"/>
    <property type="match status" value="1"/>
</dbReference>
<dbReference type="RefSeq" id="XP_046113411.1">
    <property type="nucleotide sequence ID" value="XM_046264391.1"/>
</dbReference>
<dbReference type="Proteomes" id="UP000887229">
    <property type="component" value="Unassembled WGS sequence"/>
</dbReference>
<evidence type="ECO:0000256" key="4">
    <source>
        <dbReference type="ARBA" id="ARBA00023235"/>
    </source>
</evidence>
<evidence type="ECO:0000256" key="1">
    <source>
        <dbReference type="ARBA" id="ARBA00009755"/>
    </source>
</evidence>
<gene>
    <name evidence="8" type="ORF">F5Z01DRAFT_669097</name>
</gene>
<keyword evidence="2" id="KW-0677">Repeat</keyword>
<dbReference type="AlphaFoldDB" id="A0A9P7ZCW3"/>
<evidence type="ECO:0000313" key="8">
    <source>
        <dbReference type="EMBL" id="KAG9249487.1"/>
    </source>
</evidence>
<dbReference type="GeneID" id="70295294"/>
<dbReference type="CDD" id="cd02892">
    <property type="entry name" value="SQCY_1"/>
    <property type="match status" value="1"/>
</dbReference>
<dbReference type="InterPro" id="IPR032697">
    <property type="entry name" value="SQ_cyclase_N"/>
</dbReference>
<dbReference type="NCBIfam" id="TIGR01787">
    <property type="entry name" value="squalene_cyclas"/>
    <property type="match status" value="1"/>
</dbReference>
<dbReference type="FunFam" id="1.50.10.20:FF:000002">
    <property type="entry name" value="Terpene cyclase/mutase family member"/>
    <property type="match status" value="1"/>
</dbReference>
<comment type="similarity">
    <text evidence="1 5">Belongs to the terpene cyclase/mutase family.</text>
</comment>
<feature type="domain" description="Squalene cyclase N-terminal" evidence="7">
    <location>
        <begin position="90"/>
        <end position="359"/>
    </location>
</feature>
<dbReference type="InterPro" id="IPR032696">
    <property type="entry name" value="SQ_cyclase_C"/>
</dbReference>
<evidence type="ECO:0000259" key="6">
    <source>
        <dbReference type="Pfam" id="PF13243"/>
    </source>
</evidence>
<dbReference type="InterPro" id="IPR018333">
    <property type="entry name" value="Squalene_cyclase"/>
</dbReference>
<keyword evidence="9" id="KW-1185">Reference proteome</keyword>
<dbReference type="GO" id="GO:0000250">
    <property type="term" value="F:lanosterol synthase activity"/>
    <property type="evidence" value="ECO:0007669"/>
    <property type="project" value="TreeGrafter"/>
</dbReference>
<keyword evidence="3" id="KW-0444">Lipid biosynthesis</keyword>
<dbReference type="Pfam" id="PF13249">
    <property type="entry name" value="SQHop_cyclase_N"/>
    <property type="match status" value="1"/>
</dbReference>
<comment type="caution">
    <text evidence="8">The sequence shown here is derived from an EMBL/GenBank/DDBJ whole genome shotgun (WGS) entry which is preliminary data.</text>
</comment>
<keyword evidence="3" id="KW-0443">Lipid metabolism</keyword>
<dbReference type="PANTHER" id="PTHR11764">
    <property type="entry name" value="TERPENE CYCLASE/MUTASE FAMILY MEMBER"/>
    <property type="match status" value="1"/>
</dbReference>
<organism evidence="8 9">
    <name type="scientific">Emericellopsis atlantica</name>
    <dbReference type="NCBI Taxonomy" id="2614577"/>
    <lineage>
        <taxon>Eukaryota</taxon>
        <taxon>Fungi</taxon>
        <taxon>Dikarya</taxon>
        <taxon>Ascomycota</taxon>
        <taxon>Pezizomycotina</taxon>
        <taxon>Sordariomycetes</taxon>
        <taxon>Hypocreomycetidae</taxon>
        <taxon>Hypocreales</taxon>
        <taxon>Bionectriaceae</taxon>
        <taxon>Emericellopsis</taxon>
    </lineage>
</organism>
<accession>A0A9P7ZCW3</accession>
<dbReference type="SUPFAM" id="SSF48239">
    <property type="entry name" value="Terpenoid cyclases/Protein prenyltransferases"/>
    <property type="match status" value="2"/>
</dbReference>
<dbReference type="OrthoDB" id="4943814at2759"/>
<dbReference type="GO" id="GO:0005811">
    <property type="term" value="C:lipid droplet"/>
    <property type="evidence" value="ECO:0007669"/>
    <property type="project" value="InterPro"/>
</dbReference>
<dbReference type="EC" id="5.4.99.-" evidence="5"/>
<keyword evidence="4 5" id="KW-0413">Isomerase</keyword>
<evidence type="ECO:0000259" key="7">
    <source>
        <dbReference type="Pfam" id="PF13249"/>
    </source>
</evidence>
<dbReference type="GO" id="GO:0016104">
    <property type="term" value="P:triterpenoid biosynthetic process"/>
    <property type="evidence" value="ECO:0007669"/>
    <property type="project" value="InterPro"/>
</dbReference>
<evidence type="ECO:0000256" key="5">
    <source>
        <dbReference type="RuleBase" id="RU362003"/>
    </source>
</evidence>
<dbReference type="GO" id="GO:0006696">
    <property type="term" value="P:ergosterol biosynthetic process"/>
    <property type="evidence" value="ECO:0007669"/>
    <property type="project" value="TreeGrafter"/>
</dbReference>
<dbReference type="PANTHER" id="PTHR11764:SF20">
    <property type="entry name" value="LANOSTEROL SYNTHASE"/>
    <property type="match status" value="1"/>
</dbReference>
<dbReference type="InterPro" id="IPR008930">
    <property type="entry name" value="Terpenoid_cyclase/PrenylTrfase"/>
</dbReference>
<evidence type="ECO:0000256" key="2">
    <source>
        <dbReference type="ARBA" id="ARBA00022737"/>
    </source>
</evidence>
<evidence type="ECO:0000256" key="3">
    <source>
        <dbReference type="ARBA" id="ARBA00022955"/>
    </source>
</evidence>
<protein>
    <recommendedName>
        <fullName evidence="5">Terpene cyclase/mutase family member</fullName>
        <ecNumber evidence="5">5.4.99.-</ecNumber>
    </recommendedName>
</protein>
<dbReference type="EMBL" id="MU251306">
    <property type="protein sequence ID" value="KAG9249487.1"/>
    <property type="molecule type" value="Genomic_DNA"/>
</dbReference>
<dbReference type="Gene3D" id="6.20.120.20">
    <property type="match status" value="1"/>
</dbReference>
<dbReference type="Pfam" id="PF13243">
    <property type="entry name" value="SQHop_cyclase_C"/>
    <property type="match status" value="1"/>
</dbReference>
<reference evidence="8" key="1">
    <citation type="journal article" date="2021" name="IMA Fungus">
        <title>Genomic characterization of three marine fungi, including Emericellopsis atlantica sp. nov. with signatures of a generalist lifestyle and marine biomass degradation.</title>
        <authorList>
            <person name="Hagestad O.C."/>
            <person name="Hou L."/>
            <person name="Andersen J.H."/>
            <person name="Hansen E.H."/>
            <person name="Altermark B."/>
            <person name="Li C."/>
            <person name="Kuhnert E."/>
            <person name="Cox R.J."/>
            <person name="Crous P.W."/>
            <person name="Spatafora J.W."/>
            <person name="Lail K."/>
            <person name="Amirebrahimi M."/>
            <person name="Lipzen A."/>
            <person name="Pangilinan J."/>
            <person name="Andreopoulos W."/>
            <person name="Hayes R.D."/>
            <person name="Ng V."/>
            <person name="Grigoriev I.V."/>
            <person name="Jackson S.A."/>
            <person name="Sutton T.D.S."/>
            <person name="Dobson A.D.W."/>
            <person name="Rama T."/>
        </authorList>
    </citation>
    <scope>NUCLEOTIDE SEQUENCE</scope>
    <source>
        <strain evidence="8">TS7</strain>
    </source>
</reference>
<sequence>MSDPLPPDTVTGTGGHLDAKAAAEYRTDATRWRLRVDNGRHMWEYITNDEELKNRPQSFVERYWLGESYELPRLPPPRSPQQALDRGWNFFKRLQTDDGHWGCNDDGPLFVTSGIVISSYITGTEIPRPMADEMIRYLMNFANTEGGWGLWIDSPSTVFGTTMNYVMLRILGVSPNHPVLINARAALLRMGSARALPTWGKFWMCVLGVYEWDGIIPLAPEPTLLPTALPLNPGSWWVHVRNVFVSMSYLYGARFHLPVNALTSELRRELYDIEYDRIDWFAQRNNISEFDRLKPITPLQRALTGALCTYEHWKLPSLRRAALREALFQVEAEVLNTKYLCIAPVSFASNMLVLYHAHGKDSHWMKGMKERIIDPMWMCREGMAASGTNGTSLWDTVFTVQAAIDGGLATLPENRDAMIKALRFIDESQIREDPLGMKHVYRQSTKGAWPFSTRDQSYAVSDTTAETVRCVVELQNTGVVPKLVSDDRLKEAIDLILGMENKCGGFSAFEPIRAPKALELLNITELYDGVMTDNLFPECTSSVLLCLKTFSDTYPTYRQSDIASCVENSVKYLVQSQFPDGGWIAAWGVCFTYATMFALQGLQTVGLFEANSVTCRRACQFLLRYQNADGGWGEDLTSLKHKRYIQDPAGSQVTCTAYALIGLMAARCSDHQAIKDGVTWLVKAQQETGEWCQTSLEGIFANPGGMRYPNYKFHFSLAAIGKFKEMYGDPVLF</sequence>
<evidence type="ECO:0000313" key="9">
    <source>
        <dbReference type="Proteomes" id="UP000887229"/>
    </source>
</evidence>
<proteinExistence type="inferred from homology"/>
<keyword evidence="3" id="KW-0752">Steroid biosynthesis</keyword>